<sequence length="898" mass="98637">MESTPLHKFLKLLLFLISIITHFPPQSSATSTPLFPSEALPTKSGYLPVNSTTKSAIFYTFYEAQNPTSPISQTPLVIWLQGGPGCSSMLGNFYELGPWRVSSSQRHNDEHLALIRNPGSWNRLFGLVFLDNPIGTGFSIAATNEEIPRDQHTVGKHLFNAIRAFIALNPTFKSRPLYFTGESYAGKYVPAIGYYTLKRNARLPPSSRVNLAGVAIGNGLTDPVTQVGTHATNTYFSGLVNEKQKTQLEKLQVEAIGLVRAGNWSQATNARIGVLKLLQNMTGLATLYDFRRLVPYETSLVTKFLSNVEVKRALGVNESMVYEECSDVVDAALHADVMKSVKYMVEYLVKNSKVLLYQGQCDLRDGVVSTEAWVKKMKWEGIGEFLVADRKVWKVNGLLAGYVQKWQSLSQVVVLGAGHLVPTDQAVNSQAMIEDWVLDRGLFAPGQNEDLSCQSFGSIVVNIQNIARTSTESPTKLSAVSVPVFPKEALPTKFGYLPVNSTTSSAIFYTFYEAQTPKTSVSQTPVLIWLQGGPGCSSMLGNFYELGPWLVSSPKYNVKHVELKANPGSWNRLFGLLFLDNPIGVGFSVASTAEEIPRDQLAVGKHLFAAITSFIALDPSFNSRPIYVTGESYGGKYVPSIGYYISKMNAKLPLSKRVNFAGVAIGNGLTDPINQVATHAVNAFFSGLINEKQKTLLEKLQAQAVGLTKAGNWSEAADARNGLLQLLQNMAGLATLYDFRKLVSYDEEGLVSKFLNNVDVKKALGVNVSMIFEECSDAVGEALHEDVMKSVKYMVEYLVKKSKVLLYQGQFDLRDGVVSSEAWMKKMKWEGIGKFLEADRKVWKVNGKLAGYVQKWGSLSHVVVAGAGHLVPADQPVNSQAMIEDWVLGRGLFASDKA</sequence>
<evidence type="ECO:0000256" key="2">
    <source>
        <dbReference type="ARBA" id="ARBA00009431"/>
    </source>
</evidence>
<evidence type="ECO:0000256" key="8">
    <source>
        <dbReference type="RuleBase" id="RU361156"/>
    </source>
</evidence>
<keyword evidence="3" id="KW-0964">Secreted</keyword>
<evidence type="ECO:0000256" key="4">
    <source>
        <dbReference type="ARBA" id="ARBA00022645"/>
    </source>
</evidence>
<comment type="similarity">
    <text evidence="2 8">Belongs to the peptidase S10 family.</text>
</comment>
<dbReference type="PRINTS" id="PR00724">
    <property type="entry name" value="CRBOXYPTASEC"/>
</dbReference>
<keyword evidence="8" id="KW-0732">Signal</keyword>
<dbReference type="PROSITE" id="PS00560">
    <property type="entry name" value="CARBOXYPEPT_SER_HIS"/>
    <property type="match status" value="2"/>
</dbReference>
<dbReference type="AlphaFoldDB" id="A0AA88R1Z9"/>
<keyword evidence="10" id="KW-1185">Reference proteome</keyword>
<dbReference type="GO" id="GO:0004185">
    <property type="term" value="F:serine-type carboxypeptidase activity"/>
    <property type="evidence" value="ECO:0007669"/>
    <property type="project" value="UniProtKB-UniRule"/>
</dbReference>
<dbReference type="PANTHER" id="PTHR11802">
    <property type="entry name" value="SERINE PROTEASE FAMILY S10 SERINE CARBOXYPEPTIDASE"/>
    <property type="match status" value="1"/>
</dbReference>
<evidence type="ECO:0000256" key="5">
    <source>
        <dbReference type="ARBA" id="ARBA00022670"/>
    </source>
</evidence>
<dbReference type="InterPro" id="IPR001563">
    <property type="entry name" value="Peptidase_S10"/>
</dbReference>
<evidence type="ECO:0000256" key="6">
    <source>
        <dbReference type="ARBA" id="ARBA00022801"/>
    </source>
</evidence>
<evidence type="ECO:0000256" key="7">
    <source>
        <dbReference type="ARBA" id="ARBA00023180"/>
    </source>
</evidence>
<dbReference type="GO" id="GO:0005576">
    <property type="term" value="C:extracellular region"/>
    <property type="evidence" value="ECO:0007669"/>
    <property type="project" value="UniProtKB-SubCell"/>
</dbReference>
<evidence type="ECO:0000313" key="10">
    <source>
        <dbReference type="Proteomes" id="UP001187471"/>
    </source>
</evidence>
<dbReference type="FunFam" id="3.40.50.1820:FF:000163">
    <property type="entry name" value="Carboxypeptidase"/>
    <property type="match status" value="2"/>
</dbReference>
<dbReference type="Gene3D" id="3.40.50.1820">
    <property type="entry name" value="alpha/beta hydrolase"/>
    <property type="match status" value="2"/>
</dbReference>
<dbReference type="Proteomes" id="UP001187471">
    <property type="component" value="Unassembled WGS sequence"/>
</dbReference>
<keyword evidence="7" id="KW-0325">Glycoprotein</keyword>
<proteinExistence type="inferred from homology"/>
<feature type="signal peptide" evidence="8">
    <location>
        <begin position="1"/>
        <end position="29"/>
    </location>
</feature>
<organism evidence="9 10">
    <name type="scientific">Escallonia rubra</name>
    <dbReference type="NCBI Taxonomy" id="112253"/>
    <lineage>
        <taxon>Eukaryota</taxon>
        <taxon>Viridiplantae</taxon>
        <taxon>Streptophyta</taxon>
        <taxon>Embryophyta</taxon>
        <taxon>Tracheophyta</taxon>
        <taxon>Spermatophyta</taxon>
        <taxon>Magnoliopsida</taxon>
        <taxon>eudicotyledons</taxon>
        <taxon>Gunneridae</taxon>
        <taxon>Pentapetalae</taxon>
        <taxon>asterids</taxon>
        <taxon>campanulids</taxon>
        <taxon>Escalloniales</taxon>
        <taxon>Escalloniaceae</taxon>
        <taxon>Escallonia</taxon>
    </lineage>
</organism>
<evidence type="ECO:0000256" key="3">
    <source>
        <dbReference type="ARBA" id="ARBA00022525"/>
    </source>
</evidence>
<feature type="chain" id="PRO_5041515898" description="Carboxypeptidase" evidence="8">
    <location>
        <begin position="30"/>
        <end position="898"/>
    </location>
</feature>
<dbReference type="InterPro" id="IPR018202">
    <property type="entry name" value="Ser_caboxypep_ser_AS"/>
</dbReference>
<gene>
    <name evidence="9" type="ORF">RJ640_007020</name>
</gene>
<reference evidence="9" key="1">
    <citation type="submission" date="2022-12" db="EMBL/GenBank/DDBJ databases">
        <title>Draft genome assemblies for two species of Escallonia (Escalloniales).</title>
        <authorList>
            <person name="Chanderbali A."/>
            <person name="Dervinis C."/>
            <person name="Anghel I."/>
            <person name="Soltis D."/>
            <person name="Soltis P."/>
            <person name="Zapata F."/>
        </authorList>
    </citation>
    <scope>NUCLEOTIDE SEQUENCE</scope>
    <source>
        <strain evidence="9">UCBG92.1500</strain>
        <tissue evidence="9">Leaf</tissue>
    </source>
</reference>
<dbReference type="PANTHER" id="PTHR11802:SF454">
    <property type="entry name" value="SERINE CARBOXYPEPTIDASE-LIKE 50"/>
    <property type="match status" value="1"/>
</dbReference>
<keyword evidence="5 8" id="KW-0645">Protease</keyword>
<dbReference type="Pfam" id="PF00450">
    <property type="entry name" value="Peptidase_S10"/>
    <property type="match status" value="2"/>
</dbReference>
<protein>
    <recommendedName>
        <fullName evidence="8">Carboxypeptidase</fullName>
        <ecNumber evidence="8">3.4.16.-</ecNumber>
    </recommendedName>
</protein>
<dbReference type="EC" id="3.4.16.-" evidence="8"/>
<name>A0AA88R1Z9_9ASTE</name>
<keyword evidence="6 8" id="KW-0378">Hydrolase</keyword>
<dbReference type="InterPro" id="IPR029058">
    <property type="entry name" value="AB_hydrolase_fold"/>
</dbReference>
<keyword evidence="4 8" id="KW-0121">Carboxypeptidase</keyword>
<accession>A0AA88R1Z9</accession>
<dbReference type="SUPFAM" id="SSF53474">
    <property type="entry name" value="alpha/beta-Hydrolases"/>
    <property type="match status" value="2"/>
</dbReference>
<dbReference type="InterPro" id="IPR033124">
    <property type="entry name" value="Ser_caboxypep_his_AS"/>
</dbReference>
<evidence type="ECO:0000313" key="9">
    <source>
        <dbReference type="EMBL" id="KAK2981319.1"/>
    </source>
</evidence>
<evidence type="ECO:0000256" key="1">
    <source>
        <dbReference type="ARBA" id="ARBA00004613"/>
    </source>
</evidence>
<dbReference type="EMBL" id="JAVXUO010001545">
    <property type="protein sequence ID" value="KAK2981319.1"/>
    <property type="molecule type" value="Genomic_DNA"/>
</dbReference>
<dbReference type="PROSITE" id="PS00131">
    <property type="entry name" value="CARBOXYPEPT_SER_SER"/>
    <property type="match status" value="1"/>
</dbReference>
<comment type="subcellular location">
    <subcellularLocation>
        <location evidence="1">Secreted</location>
    </subcellularLocation>
</comment>
<comment type="caution">
    <text evidence="9">The sequence shown here is derived from an EMBL/GenBank/DDBJ whole genome shotgun (WGS) entry which is preliminary data.</text>
</comment>
<dbReference type="GO" id="GO:0006508">
    <property type="term" value="P:proteolysis"/>
    <property type="evidence" value="ECO:0007669"/>
    <property type="project" value="UniProtKB-KW"/>
</dbReference>